<protein>
    <submittedName>
        <fullName evidence="3">U-box domain-containing protein</fullName>
    </submittedName>
</protein>
<organism evidence="2">
    <name type="scientific">Cladocopium goreaui</name>
    <dbReference type="NCBI Taxonomy" id="2562237"/>
    <lineage>
        <taxon>Eukaryota</taxon>
        <taxon>Sar</taxon>
        <taxon>Alveolata</taxon>
        <taxon>Dinophyceae</taxon>
        <taxon>Suessiales</taxon>
        <taxon>Symbiodiniaceae</taxon>
        <taxon>Cladocopium</taxon>
    </lineage>
</organism>
<evidence type="ECO:0000313" key="4">
    <source>
        <dbReference type="Proteomes" id="UP001152797"/>
    </source>
</evidence>
<proteinExistence type="predicted"/>
<dbReference type="InterPro" id="IPR029071">
    <property type="entry name" value="Ubiquitin-like_domsf"/>
</dbReference>
<dbReference type="Proteomes" id="UP001152797">
    <property type="component" value="Unassembled WGS sequence"/>
</dbReference>
<dbReference type="OrthoDB" id="428577at2759"/>
<reference evidence="3 4" key="2">
    <citation type="submission" date="2024-05" db="EMBL/GenBank/DDBJ databases">
        <authorList>
            <person name="Chen Y."/>
            <person name="Shah S."/>
            <person name="Dougan E. K."/>
            <person name="Thang M."/>
            <person name="Chan C."/>
        </authorList>
    </citation>
    <scope>NUCLEOTIDE SEQUENCE [LARGE SCALE GENOMIC DNA]</scope>
</reference>
<keyword evidence="4" id="KW-1185">Reference proteome</keyword>
<accession>A0A9P1GMM7</accession>
<gene>
    <name evidence="2" type="ORF">C1SCF055_LOCUS42257</name>
</gene>
<dbReference type="Gene3D" id="3.10.20.90">
    <property type="entry name" value="Phosphatidylinositol 3-kinase Catalytic Subunit, Chain A, domain 1"/>
    <property type="match status" value="1"/>
</dbReference>
<dbReference type="SMART" id="SM00213">
    <property type="entry name" value="UBQ"/>
    <property type="match status" value="1"/>
</dbReference>
<dbReference type="EMBL" id="CAMXCT010006646">
    <property type="protein sequence ID" value="CAI4017626.1"/>
    <property type="molecule type" value="Genomic_DNA"/>
</dbReference>
<dbReference type="AlphaFoldDB" id="A0A9P1GMM7"/>
<dbReference type="Pfam" id="PF00240">
    <property type="entry name" value="ubiquitin"/>
    <property type="match status" value="1"/>
</dbReference>
<evidence type="ECO:0000313" key="3">
    <source>
        <dbReference type="EMBL" id="CAL4804938.1"/>
    </source>
</evidence>
<evidence type="ECO:0000313" key="2">
    <source>
        <dbReference type="EMBL" id="CAI4017626.1"/>
    </source>
</evidence>
<dbReference type="EMBL" id="CAMXCT020006646">
    <property type="protein sequence ID" value="CAL1171001.1"/>
    <property type="molecule type" value="Genomic_DNA"/>
</dbReference>
<dbReference type="EMBL" id="CAMXCT030006646">
    <property type="protein sequence ID" value="CAL4804938.1"/>
    <property type="molecule type" value="Genomic_DNA"/>
</dbReference>
<dbReference type="PROSITE" id="PS50053">
    <property type="entry name" value="UBIQUITIN_2"/>
    <property type="match status" value="1"/>
</dbReference>
<evidence type="ECO:0000259" key="1">
    <source>
        <dbReference type="PROSITE" id="PS50053"/>
    </source>
</evidence>
<reference evidence="2" key="1">
    <citation type="submission" date="2022-10" db="EMBL/GenBank/DDBJ databases">
        <authorList>
            <person name="Chen Y."/>
            <person name="Dougan E. K."/>
            <person name="Chan C."/>
            <person name="Rhodes N."/>
            <person name="Thang M."/>
        </authorList>
    </citation>
    <scope>NUCLEOTIDE SEQUENCE</scope>
</reference>
<dbReference type="SUPFAM" id="SSF54236">
    <property type="entry name" value="Ubiquitin-like"/>
    <property type="match status" value="1"/>
</dbReference>
<sequence length="241" mass="26576">MATPLTLSIGSLGKEPFDVDVLETYTVSELCRVILEKLDLDPTKQHLKLIFDTTVLEDPTQTLSAYKLETGSSLLLLLENPGPIVLQATINDRTASDDPLPAARSKELAHSVSSIEVSAKCFKDQDWGNAKSALFLTLKRGDGDVLLRKNLYGTYRGQDYPYGKQPPAITFTESDDMVSLAEPGCFYQMEYRVGHGGGHKITVEDWVVKISFVSSSCTEPSDVVHFRTGAQTTRSRRTLPC</sequence>
<dbReference type="InterPro" id="IPR000626">
    <property type="entry name" value="Ubiquitin-like_dom"/>
</dbReference>
<name>A0A9P1GMM7_9DINO</name>
<dbReference type="CDD" id="cd17039">
    <property type="entry name" value="Ubl_ubiquitin_like"/>
    <property type="match status" value="1"/>
</dbReference>
<feature type="domain" description="Ubiquitin-like" evidence="1">
    <location>
        <begin position="5"/>
        <end position="83"/>
    </location>
</feature>
<comment type="caution">
    <text evidence="2">The sequence shown here is derived from an EMBL/GenBank/DDBJ whole genome shotgun (WGS) entry which is preliminary data.</text>
</comment>